<dbReference type="GO" id="GO:0019634">
    <property type="term" value="P:organic phosphonate metabolic process"/>
    <property type="evidence" value="ECO:0007669"/>
    <property type="project" value="InterPro"/>
</dbReference>
<evidence type="ECO:0000313" key="1">
    <source>
        <dbReference type="EMBL" id="TKI69382.1"/>
    </source>
</evidence>
<gene>
    <name evidence="1" type="ORF">FCU45_07655</name>
</gene>
<dbReference type="EMBL" id="SZPX01000005">
    <property type="protein sequence ID" value="TKI69382.1"/>
    <property type="molecule type" value="Genomic_DNA"/>
</dbReference>
<evidence type="ECO:0008006" key="3">
    <source>
        <dbReference type="Google" id="ProtNLM"/>
    </source>
</evidence>
<dbReference type="Pfam" id="PF06754">
    <property type="entry name" value="PhnG"/>
    <property type="match status" value="1"/>
</dbReference>
<protein>
    <recommendedName>
        <fullName evidence="3">Phosphonate C-P lyase system protein PhnG</fullName>
    </recommendedName>
</protein>
<name>A0A4U2Z7C1_9BACT</name>
<dbReference type="RefSeq" id="WP_137013952.1">
    <property type="nucleotide sequence ID" value="NZ_SZPX01000005.1"/>
</dbReference>
<dbReference type="GO" id="GO:0015716">
    <property type="term" value="P:organic phosphonate transport"/>
    <property type="evidence" value="ECO:0007669"/>
    <property type="project" value="InterPro"/>
</dbReference>
<evidence type="ECO:0000313" key="2">
    <source>
        <dbReference type="Proteomes" id="UP000309561"/>
    </source>
</evidence>
<proteinExistence type="predicted"/>
<organism evidence="1 2">
    <name type="scientific">Sulfurimonas crateris</name>
    <dbReference type="NCBI Taxonomy" id="2574727"/>
    <lineage>
        <taxon>Bacteria</taxon>
        <taxon>Pseudomonadati</taxon>
        <taxon>Campylobacterota</taxon>
        <taxon>Epsilonproteobacteria</taxon>
        <taxon>Campylobacterales</taxon>
        <taxon>Sulfurimonadaceae</taxon>
        <taxon>Sulfurimonas</taxon>
    </lineage>
</organism>
<dbReference type="AlphaFoldDB" id="A0A4U2Z7C1"/>
<keyword evidence="2" id="KW-1185">Reference proteome</keyword>
<reference evidence="1 2" key="1">
    <citation type="submission" date="2019-04" db="EMBL/GenBank/DDBJ databases">
        <title>Sulfurimonas crateris sp. nov. a facultative anaerobic sulfur-oxidizing chemolithautotrophic bacterium isolated from a terrestrial mud vulcano.</title>
        <authorList>
            <person name="Ratnikova N.M."/>
            <person name="Slobodkin A.I."/>
            <person name="Merkel A.Y."/>
            <person name="Novikov A."/>
            <person name="Bonch-Osmolovskaya E.A."/>
            <person name="Slobodkina G.B."/>
        </authorList>
    </citation>
    <scope>NUCLEOTIDE SEQUENCE [LARGE SCALE GENOMIC DNA]</scope>
    <source>
        <strain evidence="1 2">SN118</strain>
    </source>
</reference>
<dbReference type="Proteomes" id="UP000309561">
    <property type="component" value="Unassembled WGS sequence"/>
</dbReference>
<sequence length="143" mass="16094">MRREDLNFILQKAEFSALEELYNKIKNELEVVVLQSPVQQTLLQPIYDPISKGEFYAGELLVTTAIIQVGNDSSSKGWAMVQDDNEKLSLYIAVCDGCFGAGFFKEEIETLVAKTVQNIQTIQKELNKKINATRVNFDLMAQG</sequence>
<dbReference type="OrthoDB" id="3182891at2"/>
<accession>A0A4U2Z7C1</accession>
<dbReference type="InterPro" id="IPR009609">
    <property type="entry name" value="Phosphonate_metab_PhnG"/>
</dbReference>
<comment type="caution">
    <text evidence="1">The sequence shown here is derived from an EMBL/GenBank/DDBJ whole genome shotgun (WGS) entry which is preliminary data.</text>
</comment>